<accession>A0A9D2UIF9</accession>
<reference evidence="1" key="2">
    <citation type="submission" date="2021-04" db="EMBL/GenBank/DDBJ databases">
        <authorList>
            <person name="Gilroy R."/>
        </authorList>
    </citation>
    <scope>NUCLEOTIDE SEQUENCE</scope>
    <source>
        <strain evidence="1">MalCec1-1739</strain>
    </source>
</reference>
<dbReference type="PROSITE" id="PS51257">
    <property type="entry name" value="PROKAR_LIPOPROTEIN"/>
    <property type="match status" value="1"/>
</dbReference>
<evidence type="ECO:0000313" key="1">
    <source>
        <dbReference type="EMBL" id="HJD52931.1"/>
    </source>
</evidence>
<reference evidence="1" key="1">
    <citation type="journal article" date="2021" name="PeerJ">
        <title>Extensive microbial diversity within the chicken gut microbiome revealed by metagenomics and culture.</title>
        <authorList>
            <person name="Gilroy R."/>
            <person name="Ravi A."/>
            <person name="Getino M."/>
            <person name="Pursley I."/>
            <person name="Horton D.L."/>
            <person name="Alikhan N.F."/>
            <person name="Baker D."/>
            <person name="Gharbi K."/>
            <person name="Hall N."/>
            <person name="Watson M."/>
            <person name="Adriaenssens E.M."/>
            <person name="Foster-Nyarko E."/>
            <person name="Jarju S."/>
            <person name="Secka A."/>
            <person name="Antonio M."/>
            <person name="Oren A."/>
            <person name="Chaudhuri R.R."/>
            <person name="La Ragione R."/>
            <person name="Hildebrand F."/>
            <person name="Pallen M.J."/>
        </authorList>
    </citation>
    <scope>NUCLEOTIDE SEQUENCE</scope>
    <source>
        <strain evidence="1">MalCec1-1739</strain>
    </source>
</reference>
<dbReference type="AlphaFoldDB" id="A0A9D2UIF9"/>
<dbReference type="EMBL" id="DWUP01000088">
    <property type="protein sequence ID" value="HJD52931.1"/>
    <property type="molecule type" value="Genomic_DNA"/>
</dbReference>
<dbReference type="Proteomes" id="UP000787625">
    <property type="component" value="Unassembled WGS sequence"/>
</dbReference>
<protein>
    <submittedName>
        <fullName evidence="1">DUF4465 domain-containing protein</fullName>
    </submittedName>
</protein>
<sequence length="253" mass="27663">MKRLLPFYALAVAIAFVSCDDSDDGAGVPDVPQLEVISFNGMLTGPESEFVGQKDSLPDGSYFYPDTFRDPSGMCEFTHYASSFGTDFGGGFTYTNKTDTVTGDYTNPSAITGRGVSGDTYLVCNADTYRGNTFVSRVAEIRFAQDVMVQSACFTNATYAYRAMRDGGINEPFGADDWFKVTVRGWRDGAKTDSVDVYLAHDGLLVNAWEEHSLTALGTVDMVDFFFDSTDVGAYGMNNPAYFCMDALTLRLD</sequence>
<gene>
    <name evidence="1" type="ORF">IAA93_04305</name>
</gene>
<proteinExistence type="predicted"/>
<dbReference type="Gene3D" id="2.60.120.1350">
    <property type="entry name" value="Protein of unknown function DUF4465"/>
    <property type="match status" value="1"/>
</dbReference>
<evidence type="ECO:0000313" key="2">
    <source>
        <dbReference type="Proteomes" id="UP000787625"/>
    </source>
</evidence>
<organism evidence="1 2">
    <name type="scientific">Candidatus Avibacteroides avistercoris</name>
    <dbReference type="NCBI Taxonomy" id="2840690"/>
    <lineage>
        <taxon>Bacteria</taxon>
        <taxon>Pseudomonadati</taxon>
        <taxon>Bacteroidota</taxon>
        <taxon>Bacteroidia</taxon>
        <taxon>Bacteroidales</taxon>
        <taxon>Bacteroidaceae</taxon>
        <taxon>Bacteroidaceae incertae sedis</taxon>
        <taxon>Candidatus Avibacteroides</taxon>
    </lineage>
</organism>
<dbReference type="Pfam" id="PF14717">
    <property type="entry name" value="DUF4465"/>
    <property type="match status" value="1"/>
</dbReference>
<dbReference type="InterPro" id="IPR027828">
    <property type="entry name" value="DUF4465"/>
</dbReference>
<name>A0A9D2UIF9_9BACT</name>
<comment type="caution">
    <text evidence="1">The sequence shown here is derived from an EMBL/GenBank/DDBJ whole genome shotgun (WGS) entry which is preliminary data.</text>
</comment>